<name>A0A6J6TP12_9ZZZZ</name>
<dbReference type="Pfam" id="PF08843">
    <property type="entry name" value="AbiEii"/>
    <property type="match status" value="1"/>
</dbReference>
<protein>
    <submittedName>
        <fullName evidence="1">Unannotated protein</fullName>
    </submittedName>
</protein>
<reference evidence="1" key="1">
    <citation type="submission" date="2020-05" db="EMBL/GenBank/DDBJ databases">
        <authorList>
            <person name="Chiriac C."/>
            <person name="Salcher M."/>
            <person name="Ghai R."/>
            <person name="Kavagutti S V."/>
        </authorList>
    </citation>
    <scope>NUCLEOTIDE SEQUENCE</scope>
</reference>
<dbReference type="AlphaFoldDB" id="A0A6J6TP12"/>
<dbReference type="Gene3D" id="3.10.450.620">
    <property type="entry name" value="JHP933, nucleotidyltransferase-like core domain"/>
    <property type="match status" value="1"/>
</dbReference>
<accession>A0A6J6TP12</accession>
<evidence type="ECO:0000313" key="1">
    <source>
        <dbReference type="EMBL" id="CAB4748838.1"/>
    </source>
</evidence>
<organism evidence="1">
    <name type="scientific">freshwater metagenome</name>
    <dbReference type="NCBI Taxonomy" id="449393"/>
    <lineage>
        <taxon>unclassified sequences</taxon>
        <taxon>metagenomes</taxon>
        <taxon>ecological metagenomes</taxon>
    </lineage>
</organism>
<dbReference type="EMBL" id="CAEZYW010000187">
    <property type="protein sequence ID" value="CAB4748838.1"/>
    <property type="molecule type" value="Genomic_DNA"/>
</dbReference>
<dbReference type="InterPro" id="IPR014942">
    <property type="entry name" value="AbiEii"/>
</dbReference>
<proteinExistence type="predicted"/>
<sequence length="315" mass="34899">MSRLREDPPALAQWSNEVARATRIPLEHVVKDFWITESLRVMASRASEQSVLLVFKGGTSLSKGYRIISRFSDDIDLLCLAEGGETAVHNAMRRLHKAVADQLGVEPWVDTNKSMKGEFRPAQYEYPGQVLLEGEAPGTIRVELSTWGGSIPSEVKTLRSLIAEHAGAAGLSHSYEENESFDIRVLRPERTLVEKLVILHDAATRGEHRQRKTARHYYDLWCLLDRPELRALLAGQGTLALANEVYKHNTASKSSTGQRRPVGGFGTSAAFTGAGPAASRDEYARRVGGGLIWPGHPRPTFDECLARIQEYAKIL</sequence>
<gene>
    <name evidence="1" type="ORF">UFOPK2786_01179</name>
</gene>